<dbReference type="EMBL" id="AVFL01000004">
    <property type="protein sequence ID" value="EWY41293.1"/>
    <property type="molecule type" value="Genomic_DNA"/>
</dbReference>
<evidence type="ECO:0000256" key="1">
    <source>
        <dbReference type="SAM" id="MobiDB-lite"/>
    </source>
</evidence>
<evidence type="ECO:0000313" key="3">
    <source>
        <dbReference type="EMBL" id="EWY41293.1"/>
    </source>
</evidence>
<feature type="compositionally biased region" description="Polar residues" evidence="1">
    <location>
        <begin position="22"/>
        <end position="37"/>
    </location>
</feature>
<dbReference type="Gene3D" id="3.40.710.10">
    <property type="entry name" value="DD-peptidase/beta-lactamase superfamily"/>
    <property type="match status" value="1"/>
</dbReference>
<sequence>MLRKLLVSAILLTPVTIGQPLAENQPNSADHSPSRVTVSEDVSHGFPAGRLKRLDGAMADAVSKGLIPGAVILIARDGEVVHAKAFGTLGGAGTPAMPENAIFRLASMTKPIVTTAAMMLVERGMLSIDEPVTKHIPEFASLTVEVRGTDASGAPTLGTAPPARPMLIQDLMRHTSGLTYSFTGPATDPIRKAYVDQGIEQMTADLPADEMISRLAAIPLAHQPGTTFEYGVSTDVLGIILERVTGKRLDAILEEMIFRPLGMKDSGFVVKPGDHARLASIPAGDPLGGWLTGWLRVESEHPGGYLSGGGGMVSTARDYFRFAQMILDGGEFDGTRLLSRKSVELMLSDHLAGLAGGPTGYSGPGYGFGLGFAVRTRKGEASYLPGSTGDAMWFGVTGTTFVIDPEERLVAILLTQSPSTRARTRPLFRNLVYGAMGD</sequence>
<dbReference type="SUPFAM" id="SSF56601">
    <property type="entry name" value="beta-lactamase/transpeptidase-like"/>
    <property type="match status" value="1"/>
</dbReference>
<dbReference type="PANTHER" id="PTHR43283">
    <property type="entry name" value="BETA-LACTAMASE-RELATED"/>
    <property type="match status" value="1"/>
</dbReference>
<gene>
    <name evidence="3" type="ORF">N825_27475</name>
</gene>
<evidence type="ECO:0000259" key="2">
    <source>
        <dbReference type="Pfam" id="PF00144"/>
    </source>
</evidence>
<evidence type="ECO:0000313" key="4">
    <source>
        <dbReference type="Proteomes" id="UP000019486"/>
    </source>
</evidence>
<protein>
    <submittedName>
        <fullName evidence="3">Beta-lactamase</fullName>
    </submittedName>
</protein>
<dbReference type="Proteomes" id="UP000019486">
    <property type="component" value="Unassembled WGS sequence"/>
</dbReference>
<dbReference type="InterPro" id="IPR001466">
    <property type="entry name" value="Beta-lactam-related"/>
</dbReference>
<dbReference type="Pfam" id="PF00144">
    <property type="entry name" value="Beta-lactamase"/>
    <property type="match status" value="1"/>
</dbReference>
<dbReference type="RefSeq" id="WP_037448974.1">
    <property type="nucleotide sequence ID" value="NZ_AVFL01000004.1"/>
</dbReference>
<organism evidence="3 4">
    <name type="scientific">Skermanella stibiiresistens SB22</name>
    <dbReference type="NCBI Taxonomy" id="1385369"/>
    <lineage>
        <taxon>Bacteria</taxon>
        <taxon>Pseudomonadati</taxon>
        <taxon>Pseudomonadota</taxon>
        <taxon>Alphaproteobacteria</taxon>
        <taxon>Rhodospirillales</taxon>
        <taxon>Azospirillaceae</taxon>
        <taxon>Skermanella</taxon>
    </lineage>
</organism>
<dbReference type="PATRIC" id="fig|1385369.3.peg.1434"/>
<reference evidence="3 4" key="1">
    <citation type="submission" date="2013-08" db="EMBL/GenBank/DDBJ databases">
        <title>The genome sequence of Skermanella stibiiresistens.</title>
        <authorList>
            <person name="Zhu W."/>
            <person name="Wang G."/>
        </authorList>
    </citation>
    <scope>NUCLEOTIDE SEQUENCE [LARGE SCALE GENOMIC DNA]</scope>
    <source>
        <strain evidence="3 4">SB22</strain>
    </source>
</reference>
<feature type="domain" description="Beta-lactamase-related" evidence="2">
    <location>
        <begin position="57"/>
        <end position="423"/>
    </location>
</feature>
<comment type="caution">
    <text evidence="3">The sequence shown here is derived from an EMBL/GenBank/DDBJ whole genome shotgun (WGS) entry which is preliminary data.</text>
</comment>
<dbReference type="InterPro" id="IPR012338">
    <property type="entry name" value="Beta-lactam/transpept-like"/>
</dbReference>
<keyword evidence="4" id="KW-1185">Reference proteome</keyword>
<accession>W9HBM9</accession>
<name>W9HBM9_9PROT</name>
<dbReference type="InterPro" id="IPR050789">
    <property type="entry name" value="Diverse_Enzym_Activities"/>
</dbReference>
<dbReference type="PANTHER" id="PTHR43283:SF3">
    <property type="entry name" value="BETA-LACTAMASE FAMILY PROTEIN (AFU_ORTHOLOGUE AFUA_5G07500)"/>
    <property type="match status" value="1"/>
</dbReference>
<proteinExistence type="predicted"/>
<dbReference type="STRING" id="1385369.N825_27475"/>
<dbReference type="AlphaFoldDB" id="W9HBM9"/>
<feature type="region of interest" description="Disordered" evidence="1">
    <location>
        <begin position="21"/>
        <end position="41"/>
    </location>
</feature>